<dbReference type="EMBL" id="JACHMH010000001">
    <property type="protein sequence ID" value="MBB4676169.1"/>
    <property type="molecule type" value="Genomic_DNA"/>
</dbReference>
<dbReference type="GO" id="GO:0009099">
    <property type="term" value="P:L-valine biosynthetic process"/>
    <property type="evidence" value="ECO:0007669"/>
    <property type="project" value="TreeGrafter"/>
</dbReference>
<reference evidence="8 9" key="1">
    <citation type="submission" date="2020-08" db="EMBL/GenBank/DDBJ databases">
        <title>Sequencing the genomes of 1000 actinobacteria strains.</title>
        <authorList>
            <person name="Klenk H.-P."/>
        </authorList>
    </citation>
    <scope>NUCLEOTIDE SEQUENCE [LARGE SCALE GENOMIC DNA]</scope>
    <source>
        <strain evidence="8 9">DSM 44230</strain>
    </source>
</reference>
<evidence type="ECO:0000256" key="1">
    <source>
        <dbReference type="ARBA" id="ARBA00007812"/>
    </source>
</evidence>
<evidence type="ECO:0000259" key="6">
    <source>
        <dbReference type="Pfam" id="PF02775"/>
    </source>
</evidence>
<dbReference type="GO" id="GO:0050660">
    <property type="term" value="F:flavin adenine dinucleotide binding"/>
    <property type="evidence" value="ECO:0007669"/>
    <property type="project" value="TreeGrafter"/>
</dbReference>
<feature type="region of interest" description="Disordered" evidence="4">
    <location>
        <begin position="552"/>
        <end position="571"/>
    </location>
</feature>
<evidence type="ECO:0000256" key="4">
    <source>
        <dbReference type="SAM" id="MobiDB-lite"/>
    </source>
</evidence>
<dbReference type="GO" id="GO:0003984">
    <property type="term" value="F:acetolactate synthase activity"/>
    <property type="evidence" value="ECO:0007669"/>
    <property type="project" value="UniProtKB-EC"/>
</dbReference>
<dbReference type="AlphaFoldDB" id="A0A7W7C7W1"/>
<comment type="caution">
    <text evidence="8">The sequence shown here is derived from an EMBL/GenBank/DDBJ whole genome shotgun (WGS) entry which is preliminary data.</text>
</comment>
<evidence type="ECO:0000256" key="2">
    <source>
        <dbReference type="ARBA" id="ARBA00023052"/>
    </source>
</evidence>
<feature type="domain" description="Thiamine pyrophosphate enzyme TPP-binding" evidence="6">
    <location>
        <begin position="405"/>
        <end position="543"/>
    </location>
</feature>
<evidence type="ECO:0000259" key="5">
    <source>
        <dbReference type="Pfam" id="PF00205"/>
    </source>
</evidence>
<sequence length="571" mass="59537">MTEQTYQGAWNAAVDFLTAAGVETIFGLPGDDLGMLRALQPTDRRIVLCRDQRNAIFMATGFALQSGKPGIAVIGKGPAAANAVTGLLEAHCSAAPVVVLAGGTSVEQRGSNAFQELDQLALVAPLTKWAHRVDHPDRVAAALEKALLIATSGTPGPVYLEFPDHLLKEEINRTRPWHTPADVTRVDHAVAAADSAALTAIKAAKRPLILVGGGMRHRNADGVVERFAEAIGAGIYSTATGRSTVDENHAQFCGLAGLYSPQQTAELWSGTDLLITLGSRLEETATFGWEGIGTSVPVVQVNIDAGGLSVEYAGPKVIGDGAGTVAAWLTALAGHTPDADWVATIARCRAEAAAAAQARLKIFGEDAYVHVAEVLAAIDTVAPESRILVQENGLQDMWSYIYPYYSCGARGGSVVPSEQTTLGFGAAAAAGVKIAAPDRPVIAFVGDGAFNLFRSDLETLGREGIGVVYVVLRNGGYGWLQSQLDQHGLPADRYPFVSGELAAAAHATPPRVEQVVISDKAALAEGLGKAVTASLEGRVTVVHVPVELSDAPPGISDLEGDFPGGNDKSGH</sequence>
<dbReference type="SUPFAM" id="SSF52518">
    <property type="entry name" value="Thiamin diphosphate-binding fold (THDP-binding)"/>
    <property type="match status" value="2"/>
</dbReference>
<evidence type="ECO:0000259" key="7">
    <source>
        <dbReference type="Pfam" id="PF02776"/>
    </source>
</evidence>
<dbReference type="GO" id="GO:0005948">
    <property type="term" value="C:acetolactate synthase complex"/>
    <property type="evidence" value="ECO:0007669"/>
    <property type="project" value="TreeGrafter"/>
</dbReference>
<dbReference type="InterPro" id="IPR012000">
    <property type="entry name" value="Thiamin_PyroP_enz_cen_dom"/>
</dbReference>
<dbReference type="SUPFAM" id="SSF52467">
    <property type="entry name" value="DHS-like NAD/FAD-binding domain"/>
    <property type="match status" value="1"/>
</dbReference>
<dbReference type="RefSeq" id="WP_185002028.1">
    <property type="nucleotide sequence ID" value="NZ_BAAAUI010000016.1"/>
</dbReference>
<dbReference type="EC" id="2.2.1.6" evidence="8"/>
<dbReference type="Gene3D" id="3.40.50.1220">
    <property type="entry name" value="TPP-binding domain"/>
    <property type="match status" value="1"/>
</dbReference>
<feature type="domain" description="Thiamine pyrophosphate enzyme central" evidence="5">
    <location>
        <begin position="196"/>
        <end position="320"/>
    </location>
</feature>
<dbReference type="InterPro" id="IPR011766">
    <property type="entry name" value="TPP_enzyme_TPP-bd"/>
</dbReference>
<gene>
    <name evidence="8" type="ORF">HNR67_002287</name>
</gene>
<evidence type="ECO:0000313" key="8">
    <source>
        <dbReference type="EMBL" id="MBB4676169.1"/>
    </source>
</evidence>
<dbReference type="InterPro" id="IPR029061">
    <property type="entry name" value="THDP-binding"/>
</dbReference>
<dbReference type="Pfam" id="PF02776">
    <property type="entry name" value="TPP_enzyme_N"/>
    <property type="match status" value="1"/>
</dbReference>
<evidence type="ECO:0000313" key="9">
    <source>
        <dbReference type="Proteomes" id="UP000533598"/>
    </source>
</evidence>
<keyword evidence="9" id="KW-1185">Reference proteome</keyword>
<name>A0A7W7C7W1_9PSEU</name>
<accession>A0A7W7C7W1</accession>
<dbReference type="InterPro" id="IPR012001">
    <property type="entry name" value="Thiamin_PyroP_enz_TPP-bd_dom"/>
</dbReference>
<keyword evidence="8" id="KW-0808">Transferase</keyword>
<dbReference type="PANTHER" id="PTHR18968:SF167">
    <property type="entry name" value="ACETOLACTATE SYNTHASE LARGE SUBUNIT ILVB2-RELATED"/>
    <property type="match status" value="1"/>
</dbReference>
<keyword evidence="2 3" id="KW-0786">Thiamine pyrophosphate</keyword>
<dbReference type="InterPro" id="IPR029035">
    <property type="entry name" value="DHS-like_NAD/FAD-binding_dom"/>
</dbReference>
<evidence type="ECO:0000256" key="3">
    <source>
        <dbReference type="RuleBase" id="RU362132"/>
    </source>
</evidence>
<dbReference type="Pfam" id="PF02775">
    <property type="entry name" value="TPP_enzyme_C"/>
    <property type="match status" value="1"/>
</dbReference>
<dbReference type="GO" id="GO:0030976">
    <property type="term" value="F:thiamine pyrophosphate binding"/>
    <property type="evidence" value="ECO:0007669"/>
    <property type="project" value="InterPro"/>
</dbReference>
<dbReference type="InterPro" id="IPR045229">
    <property type="entry name" value="TPP_enz"/>
</dbReference>
<protein>
    <submittedName>
        <fullName evidence="8">Acetolactate synthase-1/2/3 large subunit</fullName>
        <ecNumber evidence="8">2.2.1.6</ecNumber>
    </submittedName>
</protein>
<organism evidence="8 9">
    <name type="scientific">Crossiella cryophila</name>
    <dbReference type="NCBI Taxonomy" id="43355"/>
    <lineage>
        <taxon>Bacteria</taxon>
        <taxon>Bacillati</taxon>
        <taxon>Actinomycetota</taxon>
        <taxon>Actinomycetes</taxon>
        <taxon>Pseudonocardiales</taxon>
        <taxon>Pseudonocardiaceae</taxon>
        <taxon>Crossiella</taxon>
    </lineage>
</organism>
<dbReference type="GO" id="GO:0009097">
    <property type="term" value="P:isoleucine biosynthetic process"/>
    <property type="evidence" value="ECO:0007669"/>
    <property type="project" value="TreeGrafter"/>
</dbReference>
<dbReference type="Gene3D" id="3.40.50.970">
    <property type="match status" value="2"/>
</dbReference>
<feature type="domain" description="Thiamine pyrophosphate enzyme N-terminal TPP-binding" evidence="7">
    <location>
        <begin position="12"/>
        <end position="122"/>
    </location>
</feature>
<dbReference type="PANTHER" id="PTHR18968">
    <property type="entry name" value="THIAMINE PYROPHOSPHATE ENZYMES"/>
    <property type="match status" value="1"/>
</dbReference>
<dbReference type="Proteomes" id="UP000533598">
    <property type="component" value="Unassembled WGS sequence"/>
</dbReference>
<dbReference type="Pfam" id="PF00205">
    <property type="entry name" value="TPP_enzyme_M"/>
    <property type="match status" value="1"/>
</dbReference>
<comment type="similarity">
    <text evidence="1 3">Belongs to the TPP enzyme family.</text>
</comment>
<proteinExistence type="inferred from homology"/>
<dbReference type="CDD" id="cd07035">
    <property type="entry name" value="TPP_PYR_POX_like"/>
    <property type="match status" value="1"/>
</dbReference>
<dbReference type="GO" id="GO:0000287">
    <property type="term" value="F:magnesium ion binding"/>
    <property type="evidence" value="ECO:0007669"/>
    <property type="project" value="InterPro"/>
</dbReference>